<proteinExistence type="predicted"/>
<sequence>MVKTISEINAEFRVTMQRVDAAGISARSIVEKVNEEFHRRGCVILTDKGNTPFPVFIMPYFITRIHMDEVARITHHMMNVLEKVSNLYLKEDKLKPLFNLTDKEAELCRYETGTKRNIWITRNDAFMSSDLSYLKFVEFNTDSPGGPMYSDVQTALIEQTAVMDEMRQNYHFSSDRFIPQILYNLLRAYREWGGKKELPNIAIVSDKGATYPEFLIIVEDFRRQGFQTVFSTPQEITYHNNVAYAGNLPLDIIYRRGWIRNWTDVYDDIKPLRKAYADGNVCVVNSIRSVIGTIKSLLEHLQDPEIMKIYSAAEKEVVLRHVPWTRLLTERKTNDINGQTVDLFTYTQQNRECLVIKPMDLYGGKGVCVGPVSSQADWEAALQLAATTDQKYVVQEYVPIPEEELPEIEEDVVWKSKKLNQNFYAFGGLHAGGMCRTSEAAVINISAGGGLCPMVIVEGEK</sequence>
<dbReference type="SUPFAM" id="SSF56059">
    <property type="entry name" value="Glutathione synthetase ATP-binding domain-like"/>
    <property type="match status" value="1"/>
</dbReference>
<evidence type="ECO:0000259" key="1">
    <source>
        <dbReference type="Pfam" id="PF04174"/>
    </source>
</evidence>
<protein>
    <recommendedName>
        <fullName evidence="1">Circularly permuted ATPgrasp domain-containing protein</fullName>
    </recommendedName>
</protein>
<dbReference type="Gene3D" id="3.30.1490.270">
    <property type="match status" value="1"/>
</dbReference>
<dbReference type="EMBL" id="JBHPBY010000202">
    <property type="protein sequence ID" value="MFC1851568.1"/>
    <property type="molecule type" value="Genomic_DNA"/>
</dbReference>
<evidence type="ECO:0000313" key="3">
    <source>
        <dbReference type="Proteomes" id="UP001594351"/>
    </source>
</evidence>
<reference evidence="2 3" key="1">
    <citation type="submission" date="2024-09" db="EMBL/GenBank/DDBJ databases">
        <title>Laminarin stimulates single cell rates of sulfate reduction while oxygen inhibits transcriptomic activity in coastal marine sediment.</title>
        <authorList>
            <person name="Lindsay M."/>
            <person name="Orcutt B."/>
            <person name="Emerson D."/>
            <person name="Stepanauskas R."/>
            <person name="D'Angelo T."/>
        </authorList>
    </citation>
    <scope>NUCLEOTIDE SEQUENCE [LARGE SCALE GENOMIC DNA]</scope>
    <source>
        <strain evidence="2">SAG AM-311-K15</strain>
    </source>
</reference>
<dbReference type="Proteomes" id="UP001594351">
    <property type="component" value="Unassembled WGS sequence"/>
</dbReference>
<name>A0ABV6YZE6_UNCC1</name>
<dbReference type="Pfam" id="PF04174">
    <property type="entry name" value="CP_ATPgrasp_1"/>
    <property type="match status" value="1"/>
</dbReference>
<keyword evidence="3" id="KW-1185">Reference proteome</keyword>
<accession>A0ABV6YZE6</accession>
<organism evidence="2 3">
    <name type="scientific">candidate division CSSED10-310 bacterium</name>
    <dbReference type="NCBI Taxonomy" id="2855610"/>
    <lineage>
        <taxon>Bacteria</taxon>
        <taxon>Bacteria division CSSED10-310</taxon>
    </lineage>
</organism>
<comment type="caution">
    <text evidence="2">The sequence shown here is derived from an EMBL/GenBank/DDBJ whole genome shotgun (WGS) entry which is preliminary data.</text>
</comment>
<dbReference type="InterPro" id="IPR007302">
    <property type="entry name" value="CP_ATPgrasp"/>
</dbReference>
<feature type="domain" description="Circularly permuted ATPgrasp" evidence="1">
    <location>
        <begin position="271"/>
        <end position="395"/>
    </location>
</feature>
<evidence type="ECO:0000313" key="2">
    <source>
        <dbReference type="EMBL" id="MFC1851568.1"/>
    </source>
</evidence>
<gene>
    <name evidence="2" type="ORF">ACFL27_15365</name>
</gene>